<accession>D5MJJ0</accession>
<dbReference type="Proteomes" id="UP000006898">
    <property type="component" value="Chromosome"/>
</dbReference>
<dbReference type="NCBIfam" id="NF047637">
    <property type="entry name" value="lipo_CC0125"/>
    <property type="match status" value="1"/>
</dbReference>
<evidence type="ECO:0000313" key="2">
    <source>
        <dbReference type="EMBL" id="CBE69575.1"/>
    </source>
</evidence>
<dbReference type="AlphaFoldDB" id="D5MJJ0"/>
<name>D5MJJ0_METO1</name>
<evidence type="ECO:0000313" key="3">
    <source>
        <dbReference type="Proteomes" id="UP000006898"/>
    </source>
</evidence>
<feature type="chain" id="PRO_5003074618" description="Lipoprotein" evidence="1">
    <location>
        <begin position="20"/>
        <end position="163"/>
    </location>
</feature>
<reference evidence="2 3" key="1">
    <citation type="journal article" date="2010" name="Nature">
        <title>Nitrite-driven anaerobic methane oxidation by oxygenic bacteria.</title>
        <authorList>
            <person name="Ettwig K.F."/>
            <person name="Butler M.K."/>
            <person name="Le Paslier D."/>
            <person name="Pelletier E."/>
            <person name="Mangenot S."/>
            <person name="Kuypers M.M.M."/>
            <person name="Schreiber F."/>
            <person name="Dutilh B.E."/>
            <person name="Zedelius J."/>
            <person name="de Beer D."/>
            <person name="Gloerich J."/>
            <person name="Wessels H.J.C.T."/>
            <person name="van Allen T."/>
            <person name="Luesken F."/>
            <person name="Wu M."/>
            <person name="van de Pas-Schoonen K.T."/>
            <person name="Op den Camp H.J.M."/>
            <person name="Janssen-Megens E.M."/>
            <person name="Francoijs K-J."/>
            <person name="Stunnenberg H."/>
            <person name="Weissenbach J."/>
            <person name="Jetten M.S.M."/>
            <person name="Strous M."/>
        </authorList>
    </citation>
    <scope>NUCLEOTIDE SEQUENCE [LARGE SCALE GENOMIC DNA]</scope>
</reference>
<protein>
    <recommendedName>
        <fullName evidence="4">Lipoprotein</fullName>
    </recommendedName>
</protein>
<sequence length="163" mass="17509">MKLLVAMILVAVLGGCATAYQPMGDTGGFYHQKVVENAYIIGFKGNGFTDSQRANDFAKLRAAEIGSKLGFTHFVIEGTLDKSGTQMVDMGSTTTTSGNVYGYGNSASFYGTSRTTSNTMPVFKPGVEIGVLYSEGVPEGRHLEVFVIQDVINELKAKYKITP</sequence>
<gene>
    <name evidence="2" type="ORF">DAMO_2502</name>
</gene>
<dbReference type="HOGENOM" id="CLU_1692886_0_0_0"/>
<evidence type="ECO:0008006" key="4">
    <source>
        <dbReference type="Google" id="ProtNLM"/>
    </source>
</evidence>
<feature type="signal peptide" evidence="1">
    <location>
        <begin position="1"/>
        <end position="19"/>
    </location>
</feature>
<dbReference type="KEGG" id="mox:DAMO_2502"/>
<organism evidence="2 3">
    <name type="scientific">Methylomirabilis oxygeniifera</name>
    <dbReference type="NCBI Taxonomy" id="671143"/>
    <lineage>
        <taxon>Bacteria</taxon>
        <taxon>Candidatus Methylomirabilota</taxon>
        <taxon>Candidatus Methylomirabilia</taxon>
        <taxon>Candidatus Methylomirabilales</taxon>
        <taxon>Candidatus Methylomirabilaceae</taxon>
        <taxon>Candidatus Methylomirabilis</taxon>
    </lineage>
</organism>
<dbReference type="EMBL" id="FP565575">
    <property type="protein sequence ID" value="CBE69575.1"/>
    <property type="molecule type" value="Genomic_DNA"/>
</dbReference>
<evidence type="ECO:0000256" key="1">
    <source>
        <dbReference type="SAM" id="SignalP"/>
    </source>
</evidence>
<dbReference type="PROSITE" id="PS51257">
    <property type="entry name" value="PROKAR_LIPOPROTEIN"/>
    <property type="match status" value="1"/>
</dbReference>
<keyword evidence="1" id="KW-0732">Signal</keyword>
<proteinExistence type="predicted"/>